<keyword evidence="2" id="KW-1185">Reference proteome</keyword>
<organism evidence="1 2">
    <name type="scientific">Burkholderia humptydooensis MSMB43</name>
    <dbReference type="NCBI Taxonomy" id="441157"/>
    <lineage>
        <taxon>Bacteria</taxon>
        <taxon>Pseudomonadati</taxon>
        <taxon>Pseudomonadota</taxon>
        <taxon>Betaproteobacteria</taxon>
        <taxon>Burkholderiales</taxon>
        <taxon>Burkholderiaceae</taxon>
        <taxon>Burkholderia</taxon>
        <taxon>pseudomallei group</taxon>
    </lineage>
</organism>
<gene>
    <name evidence="1" type="ORF">A33K_14102</name>
</gene>
<dbReference type="Proteomes" id="UP000004682">
    <property type="component" value="Unassembled WGS sequence"/>
</dbReference>
<protein>
    <submittedName>
        <fullName evidence="1">Uncharacterized protein</fullName>
    </submittedName>
</protein>
<evidence type="ECO:0000313" key="2">
    <source>
        <dbReference type="Proteomes" id="UP000004682"/>
    </source>
</evidence>
<evidence type="ECO:0000313" key="1">
    <source>
        <dbReference type="EMBL" id="EIP90512.1"/>
    </source>
</evidence>
<dbReference type="EMBL" id="JH692061">
    <property type="protein sequence ID" value="EIP90512.1"/>
    <property type="molecule type" value="Genomic_DNA"/>
</dbReference>
<proteinExistence type="predicted"/>
<name>A0ABN0GDX3_9BURK</name>
<accession>A0ABN0GDX3</accession>
<reference evidence="2" key="1">
    <citation type="journal article" date="2012" name="J. Bacteriol.">
        <title>Revised Genome Sequence of Burkholderia thailandensis MSMB43 with Improved Annotation.</title>
        <authorList>
            <person name="Zhuo Y."/>
            <person name="Liu L."/>
            <person name="Wang Q."/>
            <person name="Liu X."/>
            <person name="Ren B."/>
            <person name="Liu M."/>
            <person name="Ni P."/>
            <person name="Cheng Y.Q."/>
            <person name="Zhang L."/>
        </authorList>
    </citation>
    <scope>NUCLEOTIDE SEQUENCE [LARGE SCALE GENOMIC DNA]</scope>
    <source>
        <strain evidence="2">MSMB43</strain>
    </source>
</reference>
<sequence>MFCEGIQSVPSVGSIVYFFRLNLARSFKKFPFAIHWQHALI</sequence>